<dbReference type="OrthoDB" id="10503781at2759"/>
<gene>
    <name evidence="1" type="ORF">Goklo_014097</name>
</gene>
<name>A0A7J8U6R0_9ROSI</name>
<evidence type="ECO:0000313" key="1">
    <source>
        <dbReference type="EMBL" id="MBA0646105.1"/>
    </source>
</evidence>
<dbReference type="Proteomes" id="UP000593573">
    <property type="component" value="Unassembled WGS sequence"/>
</dbReference>
<dbReference type="EMBL" id="JABFAB010000004">
    <property type="protein sequence ID" value="MBA0646105.1"/>
    <property type="molecule type" value="Genomic_DNA"/>
</dbReference>
<organism evidence="1 2">
    <name type="scientific">Gossypium klotzschianum</name>
    <dbReference type="NCBI Taxonomy" id="34286"/>
    <lineage>
        <taxon>Eukaryota</taxon>
        <taxon>Viridiplantae</taxon>
        <taxon>Streptophyta</taxon>
        <taxon>Embryophyta</taxon>
        <taxon>Tracheophyta</taxon>
        <taxon>Spermatophyta</taxon>
        <taxon>Magnoliopsida</taxon>
        <taxon>eudicotyledons</taxon>
        <taxon>Gunneridae</taxon>
        <taxon>Pentapetalae</taxon>
        <taxon>rosids</taxon>
        <taxon>malvids</taxon>
        <taxon>Malvales</taxon>
        <taxon>Malvaceae</taxon>
        <taxon>Malvoideae</taxon>
        <taxon>Gossypium</taxon>
    </lineage>
</organism>
<evidence type="ECO:0000313" key="2">
    <source>
        <dbReference type="Proteomes" id="UP000593573"/>
    </source>
</evidence>
<reference evidence="1 2" key="1">
    <citation type="journal article" date="2019" name="Genome Biol. Evol.">
        <title>Insights into the evolution of the New World diploid cottons (Gossypium, subgenus Houzingenia) based on genome sequencing.</title>
        <authorList>
            <person name="Grover C.E."/>
            <person name="Arick M.A. 2nd"/>
            <person name="Thrash A."/>
            <person name="Conover J.L."/>
            <person name="Sanders W.S."/>
            <person name="Peterson D.G."/>
            <person name="Frelichowski J.E."/>
            <person name="Scheffler J.A."/>
            <person name="Scheffler B.E."/>
            <person name="Wendel J.F."/>
        </authorList>
    </citation>
    <scope>NUCLEOTIDE SEQUENCE [LARGE SCALE GENOMIC DNA]</scope>
    <source>
        <strain evidence="1">57</strain>
        <tissue evidence="1">Leaf</tissue>
    </source>
</reference>
<keyword evidence="2" id="KW-1185">Reference proteome</keyword>
<dbReference type="AlphaFoldDB" id="A0A7J8U6R0"/>
<evidence type="ECO:0008006" key="3">
    <source>
        <dbReference type="Google" id="ProtNLM"/>
    </source>
</evidence>
<accession>A0A7J8U6R0</accession>
<comment type="caution">
    <text evidence="1">The sequence shown here is derived from an EMBL/GenBank/DDBJ whole genome shotgun (WGS) entry which is preliminary data.</text>
</comment>
<sequence length="158" mass="18053">MEEDLGNLNISYDEEEILEGKKDKEECEEEYKLCLVGKVLTDSVAHFPSMRRTLAELWHPDCKWLKEDKTRTKSVVVEMEGGQEGTNYGGEDVGHMELGSDMEECPVGMVDNAMSSRGRLSLGWKRDCKIVEEGFNSEVRQWWEANKMDVPTKLVEMG</sequence>
<protein>
    <recommendedName>
        <fullName evidence="3">DUF4283 domain-containing protein</fullName>
    </recommendedName>
</protein>
<proteinExistence type="predicted"/>